<dbReference type="EMBL" id="CP026520">
    <property type="protein sequence ID" value="QAV18868.1"/>
    <property type="molecule type" value="Genomic_DNA"/>
</dbReference>
<organism evidence="2 3">
    <name type="scientific">Paenibacillus chitinolyticus</name>
    <dbReference type="NCBI Taxonomy" id="79263"/>
    <lineage>
        <taxon>Bacteria</taxon>
        <taxon>Bacillati</taxon>
        <taxon>Bacillota</taxon>
        <taxon>Bacilli</taxon>
        <taxon>Bacillales</taxon>
        <taxon>Paenibacillaceae</taxon>
        <taxon>Paenibacillus</taxon>
    </lineage>
</organism>
<gene>
    <name evidence="1" type="ORF">M5X16_28160</name>
    <name evidence="2" type="ORF">PC41400_14750</name>
</gene>
<dbReference type="Proteomes" id="UP001527202">
    <property type="component" value="Unassembled WGS sequence"/>
</dbReference>
<evidence type="ECO:0000313" key="3">
    <source>
        <dbReference type="Proteomes" id="UP000288943"/>
    </source>
</evidence>
<name>A0A410WWT5_9BACL</name>
<dbReference type="OrthoDB" id="2662754at2"/>
<accession>A0A410WWT5</accession>
<dbReference type="KEGG" id="pchi:PC41400_14750"/>
<dbReference type="AlphaFoldDB" id="A0A410WWT5"/>
<reference evidence="2 3" key="1">
    <citation type="submission" date="2018-01" db="EMBL/GenBank/DDBJ databases">
        <title>The whole genome sequencing and assembly of Paenibacillus chitinolyticus KCCM 41400 strain.</title>
        <authorList>
            <person name="Kim J.-Y."/>
            <person name="Park M.-K."/>
            <person name="Lee Y.-J."/>
            <person name="Yi H."/>
            <person name="Bahn Y.-S."/>
            <person name="Kim J.F."/>
            <person name="Lee D.-W."/>
        </authorList>
    </citation>
    <scope>NUCLEOTIDE SEQUENCE [LARGE SCALE GENOMIC DNA]</scope>
    <source>
        <strain evidence="2 3">KCCM 41400</strain>
    </source>
</reference>
<evidence type="ECO:0000313" key="1">
    <source>
        <dbReference type="EMBL" id="MCY9599623.1"/>
    </source>
</evidence>
<dbReference type="GeneID" id="95376073"/>
<evidence type="ECO:0000313" key="4">
    <source>
        <dbReference type="Proteomes" id="UP001527202"/>
    </source>
</evidence>
<dbReference type="RefSeq" id="WP_042227635.1">
    <property type="nucleotide sequence ID" value="NZ_CP026520.1"/>
</dbReference>
<evidence type="ECO:0000313" key="2">
    <source>
        <dbReference type="EMBL" id="QAV18868.1"/>
    </source>
</evidence>
<protein>
    <submittedName>
        <fullName evidence="2">Uncharacterized protein</fullName>
    </submittedName>
</protein>
<sequence length="139" mass="16328">MLKDLSFEEIPKFFEELAMKDTGRFQLSRIYGMAKSFLEQREKEESIEKLIVKDYRSVVNTTIISEDLAIVEAEVRLNKGKETAFYPVVDNKFFNESRSTFDEALLLGFCRKYSGERCDSAIFNMLRMDLYMNRTVDEN</sequence>
<keyword evidence="4" id="KW-1185">Reference proteome</keyword>
<reference evidence="1 4" key="2">
    <citation type="submission" date="2022-05" db="EMBL/GenBank/DDBJ databases">
        <title>Genome Sequencing of Bee-Associated Microbes.</title>
        <authorList>
            <person name="Dunlap C."/>
        </authorList>
    </citation>
    <scope>NUCLEOTIDE SEQUENCE [LARGE SCALE GENOMIC DNA]</scope>
    <source>
        <strain evidence="1 4">NRRL B-23120</strain>
    </source>
</reference>
<dbReference type="Proteomes" id="UP000288943">
    <property type="component" value="Chromosome"/>
</dbReference>
<proteinExistence type="predicted"/>
<dbReference type="EMBL" id="JAMDMJ010000053">
    <property type="protein sequence ID" value="MCY9599623.1"/>
    <property type="molecule type" value="Genomic_DNA"/>
</dbReference>